<organism evidence="5 6">
    <name type="scientific">Niallia alba</name>
    <dbReference type="NCBI Taxonomy" id="2729105"/>
    <lineage>
        <taxon>Bacteria</taxon>
        <taxon>Bacillati</taxon>
        <taxon>Bacillota</taxon>
        <taxon>Bacilli</taxon>
        <taxon>Bacillales</taxon>
        <taxon>Bacillaceae</taxon>
        <taxon>Niallia</taxon>
    </lineage>
</organism>
<dbReference type="GO" id="GO:0003677">
    <property type="term" value="F:DNA binding"/>
    <property type="evidence" value="ECO:0007669"/>
    <property type="project" value="UniProtKB-KW"/>
</dbReference>
<dbReference type="CDD" id="cd00090">
    <property type="entry name" value="HTH_ARSR"/>
    <property type="match status" value="1"/>
</dbReference>
<dbReference type="Pfam" id="PF01022">
    <property type="entry name" value="HTH_5"/>
    <property type="match status" value="1"/>
</dbReference>
<evidence type="ECO:0000256" key="1">
    <source>
        <dbReference type="ARBA" id="ARBA00023015"/>
    </source>
</evidence>
<feature type="domain" description="HTH arsR-type" evidence="4">
    <location>
        <begin position="259"/>
        <end position="347"/>
    </location>
</feature>
<dbReference type="AlphaFoldDB" id="A0A7Y0PKU7"/>
<accession>A0A7Y0PKU7</accession>
<evidence type="ECO:0000259" key="4">
    <source>
        <dbReference type="PROSITE" id="PS50987"/>
    </source>
</evidence>
<dbReference type="GO" id="GO:0003700">
    <property type="term" value="F:DNA-binding transcription factor activity"/>
    <property type="evidence" value="ECO:0007669"/>
    <property type="project" value="InterPro"/>
</dbReference>
<keyword evidence="1" id="KW-0805">Transcription regulation</keyword>
<name>A0A7Y0PKU7_9BACI</name>
<sequence length="347" mass="40455">MKVFSTTGRKQEKYQVEIKHSILWECALGIAAITNDRLLDSLEKPESYWKDIRLSLSKDLQAHLDYVETNNTWKALLQLLHQKDFSSLEVFTEYIDKLTERELIYQCIPFISENYQPIREQAADKNESAIEQLREATKDNPFFPSYISFICKVDEKQLKQHLITVMSGWFESVVQPELNKLTSILQTDAQAKEKMKQKMEPEEFVEWATGGISYLPEPSVYKVLLIPQYIYRPWNIAADLKGIKVYYYPVSNESISPSDKYMPSNFLVLKHKALGDEFRLRMVKLLFEKSRTLQEITEKLEMGKSTIHHHLKILRSAQLVGIEDGKYVLKNSAITSIAKELEQYIQQ</sequence>
<dbReference type="SUPFAM" id="SSF46785">
    <property type="entry name" value="Winged helix' DNA-binding domain"/>
    <property type="match status" value="1"/>
</dbReference>
<dbReference type="SMART" id="SM00418">
    <property type="entry name" value="HTH_ARSR"/>
    <property type="match status" value="1"/>
</dbReference>
<dbReference type="Proteomes" id="UP000588491">
    <property type="component" value="Unassembled WGS sequence"/>
</dbReference>
<gene>
    <name evidence="5" type="ORF">HHU08_04920</name>
</gene>
<keyword evidence="3" id="KW-0804">Transcription</keyword>
<keyword evidence="6" id="KW-1185">Reference proteome</keyword>
<evidence type="ECO:0000256" key="3">
    <source>
        <dbReference type="ARBA" id="ARBA00023163"/>
    </source>
</evidence>
<dbReference type="InterPro" id="IPR051081">
    <property type="entry name" value="HTH_MetalResp_TranReg"/>
</dbReference>
<dbReference type="Gene3D" id="1.10.10.10">
    <property type="entry name" value="Winged helix-like DNA-binding domain superfamily/Winged helix DNA-binding domain"/>
    <property type="match status" value="1"/>
</dbReference>
<evidence type="ECO:0000313" key="6">
    <source>
        <dbReference type="Proteomes" id="UP000588491"/>
    </source>
</evidence>
<dbReference type="EMBL" id="JABBPK010000001">
    <property type="protein sequence ID" value="NMO76352.1"/>
    <property type="molecule type" value="Genomic_DNA"/>
</dbReference>
<dbReference type="InterPro" id="IPR036390">
    <property type="entry name" value="WH_DNA-bd_sf"/>
</dbReference>
<comment type="caution">
    <text evidence="5">The sequence shown here is derived from an EMBL/GenBank/DDBJ whole genome shotgun (WGS) entry which is preliminary data.</text>
</comment>
<evidence type="ECO:0000256" key="2">
    <source>
        <dbReference type="ARBA" id="ARBA00023125"/>
    </source>
</evidence>
<evidence type="ECO:0000313" key="5">
    <source>
        <dbReference type="EMBL" id="NMO76352.1"/>
    </source>
</evidence>
<dbReference type="PANTHER" id="PTHR33154:SF18">
    <property type="entry name" value="ARSENICAL RESISTANCE OPERON REPRESSOR"/>
    <property type="match status" value="1"/>
</dbReference>
<reference evidence="5 6" key="1">
    <citation type="submission" date="2020-04" db="EMBL/GenBank/DDBJ databases">
        <title>Bacillus sp. UniB3 isolated from commercial digestive syrup.</title>
        <authorList>
            <person name="Thorat V."/>
            <person name="Kirdat K."/>
            <person name="Tiwarekar B."/>
            <person name="Yadav A."/>
        </authorList>
    </citation>
    <scope>NUCLEOTIDE SEQUENCE [LARGE SCALE GENOMIC DNA]</scope>
    <source>
        <strain evidence="5 6">UniB3</strain>
    </source>
</reference>
<protein>
    <submittedName>
        <fullName evidence="5">Winged helix-turn-helix transcriptional regulator</fullName>
    </submittedName>
</protein>
<keyword evidence="2" id="KW-0238">DNA-binding</keyword>
<dbReference type="InterPro" id="IPR036388">
    <property type="entry name" value="WH-like_DNA-bd_sf"/>
</dbReference>
<dbReference type="RefSeq" id="WP_169187933.1">
    <property type="nucleotide sequence ID" value="NZ_JABBPK010000001.1"/>
</dbReference>
<dbReference type="InterPro" id="IPR011991">
    <property type="entry name" value="ArsR-like_HTH"/>
</dbReference>
<dbReference type="PANTHER" id="PTHR33154">
    <property type="entry name" value="TRANSCRIPTIONAL REGULATOR, ARSR FAMILY"/>
    <property type="match status" value="1"/>
</dbReference>
<dbReference type="PRINTS" id="PR00778">
    <property type="entry name" value="HTHARSR"/>
</dbReference>
<dbReference type="InterPro" id="IPR001845">
    <property type="entry name" value="HTH_ArsR_DNA-bd_dom"/>
</dbReference>
<proteinExistence type="predicted"/>
<dbReference type="PROSITE" id="PS50987">
    <property type="entry name" value="HTH_ARSR_2"/>
    <property type="match status" value="1"/>
</dbReference>